<keyword evidence="4" id="KW-0443">Lipid metabolism</keyword>
<name>A0ABU8J3Y7_9BURK</name>
<feature type="region of interest" description="Disordered" evidence="5">
    <location>
        <begin position="551"/>
        <end position="571"/>
    </location>
</feature>
<dbReference type="RefSeq" id="WP_336602026.1">
    <property type="nucleotide sequence ID" value="NZ_JACFYJ010000109.1"/>
</dbReference>
<comment type="similarity">
    <text evidence="1">Belongs to the ATP-dependent AMP-binding enzyme family.</text>
</comment>
<proteinExistence type="inferred from homology"/>
<dbReference type="CDD" id="cd12119">
    <property type="entry name" value="ttLC_FACS_AlkK_like"/>
    <property type="match status" value="1"/>
</dbReference>
<dbReference type="PROSITE" id="PS00455">
    <property type="entry name" value="AMP_BINDING"/>
    <property type="match status" value="1"/>
</dbReference>
<dbReference type="Gene3D" id="3.40.50.12780">
    <property type="entry name" value="N-terminal domain of ligase-like"/>
    <property type="match status" value="1"/>
</dbReference>
<dbReference type="InterPro" id="IPR020845">
    <property type="entry name" value="AMP-binding_CS"/>
</dbReference>
<reference evidence="8 9" key="1">
    <citation type="journal article" date="2022" name="Arch. Microbiol.">
        <title>Paraburkholderia bengalensis sp. nov. isolated from roots of Oryza sativa, IR64.</title>
        <authorList>
            <person name="Nag P."/>
            <person name="Mondal N."/>
            <person name="Sarkar J."/>
            <person name="Das S."/>
        </authorList>
    </citation>
    <scope>NUCLEOTIDE SEQUENCE [LARGE SCALE GENOMIC DNA]</scope>
    <source>
        <strain evidence="8 9">IR64_4_BI</strain>
    </source>
</reference>
<gene>
    <name evidence="8" type="ORF">H3V53_36350</name>
</gene>
<dbReference type="SUPFAM" id="SSF56801">
    <property type="entry name" value="Acetyl-CoA synthetase-like"/>
    <property type="match status" value="1"/>
</dbReference>
<protein>
    <submittedName>
        <fullName evidence="8">Fatty-acid--CoA ligase</fullName>
    </submittedName>
</protein>
<evidence type="ECO:0000256" key="1">
    <source>
        <dbReference type="ARBA" id="ARBA00006432"/>
    </source>
</evidence>
<sequence>MTTPLFGQMMDVPLTVPSLLAHASRHFGTTEIVSKRVEGDVHRYTYRDCEKRAKQLAQGLIALGVEAGDRIGTLAWNGYRHLEAYYGTTGFGAVCHTINPRLFPDQIAYIVNHADDRYVMFDITFAPLVDVLAPQCPNVRGWIAMTDEAHMPRMSTAVSSYEALLAQQDGAFEWPAIDERCASNLCYTSGTTGNPKGALYSHRSTVLHAFGASLPDAMGLSARDCVLPVVPMFHVNAWGIPHAAPLTGAKLVFPGKDLDGKSLYELMEAERVTYSAGVPTVWLGLLNHLREAGVRFSSLERTVIGGSACPPTMIKLFQDEYGVEVIHAWGMTEMSPLGTLSKLTWEQSQRSPDDRRKLREKQGHVMFGVDMKIVGDDGRELPWDGVAFGDLHVRGPWVIDRYFRGETSPLVDGWFPTGDVATIDRDSFLNITDRSKDVIKSGGEWISSIDVENVAIAHPAVAEAACIACSHPKWTERPLLVVVRRPDTHVTRDELLAFYEGKVAKWWIPDDVVFVDELPHTATGKLQKLRLREQFRDHVLPSALAIDDCPFDEAGDAHEPRERARAKSDPS</sequence>
<dbReference type="Proteomes" id="UP001386437">
    <property type="component" value="Unassembled WGS sequence"/>
</dbReference>
<evidence type="ECO:0000313" key="9">
    <source>
        <dbReference type="Proteomes" id="UP001386437"/>
    </source>
</evidence>
<dbReference type="PANTHER" id="PTHR43859:SF4">
    <property type="entry name" value="BUTANOATE--COA LIGASE AAE1-RELATED"/>
    <property type="match status" value="1"/>
</dbReference>
<evidence type="ECO:0000313" key="8">
    <source>
        <dbReference type="EMBL" id="MEI6002400.1"/>
    </source>
</evidence>
<evidence type="ECO:0000259" key="7">
    <source>
        <dbReference type="Pfam" id="PF13193"/>
    </source>
</evidence>
<dbReference type="NCBIfam" id="NF005426">
    <property type="entry name" value="PRK07008.1"/>
    <property type="match status" value="1"/>
</dbReference>
<evidence type="ECO:0000256" key="2">
    <source>
        <dbReference type="ARBA" id="ARBA00022598"/>
    </source>
</evidence>
<dbReference type="Pfam" id="PF00501">
    <property type="entry name" value="AMP-binding"/>
    <property type="match status" value="1"/>
</dbReference>
<dbReference type="EMBL" id="JACFYJ010000109">
    <property type="protein sequence ID" value="MEI6002400.1"/>
    <property type="molecule type" value="Genomic_DNA"/>
</dbReference>
<dbReference type="InterPro" id="IPR042099">
    <property type="entry name" value="ANL_N_sf"/>
</dbReference>
<keyword evidence="2 8" id="KW-0436">Ligase</keyword>
<feature type="domain" description="AMP-dependent synthetase/ligase" evidence="6">
    <location>
        <begin position="23"/>
        <end position="403"/>
    </location>
</feature>
<dbReference type="NCBIfam" id="NF004837">
    <property type="entry name" value="PRK06187.1"/>
    <property type="match status" value="1"/>
</dbReference>
<keyword evidence="3" id="KW-0276">Fatty acid metabolism</keyword>
<dbReference type="InterPro" id="IPR000873">
    <property type="entry name" value="AMP-dep_synth/lig_dom"/>
</dbReference>
<dbReference type="InterPro" id="IPR045851">
    <property type="entry name" value="AMP-bd_C_sf"/>
</dbReference>
<comment type="caution">
    <text evidence="8">The sequence shown here is derived from an EMBL/GenBank/DDBJ whole genome shotgun (WGS) entry which is preliminary data.</text>
</comment>
<dbReference type="GO" id="GO:0016874">
    <property type="term" value="F:ligase activity"/>
    <property type="evidence" value="ECO:0007669"/>
    <property type="project" value="UniProtKB-KW"/>
</dbReference>
<feature type="domain" description="AMP-binding enzyme C-terminal" evidence="7">
    <location>
        <begin position="451"/>
        <end position="525"/>
    </location>
</feature>
<dbReference type="PANTHER" id="PTHR43859">
    <property type="entry name" value="ACYL-ACTIVATING ENZYME"/>
    <property type="match status" value="1"/>
</dbReference>
<evidence type="ECO:0000256" key="5">
    <source>
        <dbReference type="SAM" id="MobiDB-lite"/>
    </source>
</evidence>
<evidence type="ECO:0000256" key="4">
    <source>
        <dbReference type="ARBA" id="ARBA00023098"/>
    </source>
</evidence>
<feature type="compositionally biased region" description="Basic and acidic residues" evidence="5">
    <location>
        <begin position="555"/>
        <end position="571"/>
    </location>
</feature>
<organism evidence="8 9">
    <name type="scientific">Paraburkholderia bengalensis</name>
    <dbReference type="NCBI Taxonomy" id="2747562"/>
    <lineage>
        <taxon>Bacteria</taxon>
        <taxon>Pseudomonadati</taxon>
        <taxon>Pseudomonadota</taxon>
        <taxon>Betaproteobacteria</taxon>
        <taxon>Burkholderiales</taxon>
        <taxon>Burkholderiaceae</taxon>
        <taxon>Paraburkholderia</taxon>
    </lineage>
</organism>
<dbReference type="Pfam" id="PF13193">
    <property type="entry name" value="AMP-binding_C"/>
    <property type="match status" value="1"/>
</dbReference>
<dbReference type="NCBIfam" id="NF004674">
    <property type="entry name" value="PRK06018.1"/>
    <property type="match status" value="1"/>
</dbReference>
<keyword evidence="9" id="KW-1185">Reference proteome</keyword>
<accession>A0ABU8J3Y7</accession>
<dbReference type="InterPro" id="IPR025110">
    <property type="entry name" value="AMP-bd_C"/>
</dbReference>
<dbReference type="Gene3D" id="3.30.300.30">
    <property type="match status" value="1"/>
</dbReference>
<evidence type="ECO:0000259" key="6">
    <source>
        <dbReference type="Pfam" id="PF00501"/>
    </source>
</evidence>
<evidence type="ECO:0000256" key="3">
    <source>
        <dbReference type="ARBA" id="ARBA00022832"/>
    </source>
</evidence>